<gene>
    <name evidence="1" type="ORF">MYP_1902</name>
</gene>
<accession>A0A098LE00</accession>
<protein>
    <submittedName>
        <fullName evidence="1">Uncharacterized protein</fullName>
    </submittedName>
</protein>
<dbReference type="OrthoDB" id="9850011at2"/>
<organism evidence="1 2">
    <name type="scientific">Sporocytophaga myxococcoides</name>
    <dbReference type="NCBI Taxonomy" id="153721"/>
    <lineage>
        <taxon>Bacteria</taxon>
        <taxon>Pseudomonadati</taxon>
        <taxon>Bacteroidota</taxon>
        <taxon>Cytophagia</taxon>
        <taxon>Cytophagales</taxon>
        <taxon>Cytophagaceae</taxon>
        <taxon>Sporocytophaga</taxon>
    </lineage>
</organism>
<keyword evidence="2" id="KW-1185">Reference proteome</keyword>
<sequence>MIKTSFITNLGNSINQFDFELSLKSFISKHEFFNGRKIDKSKINIISVFPISNAESTFYKVMWELNV</sequence>
<reference evidence="1 2" key="1">
    <citation type="submission" date="2014-09" db="EMBL/GenBank/DDBJ databases">
        <title>Sporocytophaga myxococcoides PG-01 genome sequencing.</title>
        <authorList>
            <person name="Liu L."/>
            <person name="Gao P.J."/>
            <person name="Chen G.J."/>
            <person name="Wang L.S."/>
        </authorList>
    </citation>
    <scope>NUCLEOTIDE SEQUENCE [LARGE SCALE GENOMIC DNA]</scope>
    <source>
        <strain evidence="1 2">PG-01</strain>
    </source>
</reference>
<comment type="caution">
    <text evidence="1">The sequence shown here is derived from an EMBL/GenBank/DDBJ whole genome shotgun (WGS) entry which is preliminary data.</text>
</comment>
<dbReference type="Proteomes" id="UP000030185">
    <property type="component" value="Unassembled WGS sequence"/>
</dbReference>
<evidence type="ECO:0000313" key="1">
    <source>
        <dbReference type="EMBL" id="GAL84674.1"/>
    </source>
</evidence>
<dbReference type="AlphaFoldDB" id="A0A098LE00"/>
<evidence type="ECO:0000313" key="2">
    <source>
        <dbReference type="Proteomes" id="UP000030185"/>
    </source>
</evidence>
<proteinExistence type="predicted"/>
<dbReference type="STRING" id="153721.MYP_1902"/>
<name>A0A098LE00_9BACT</name>
<dbReference type="EMBL" id="BBLT01000003">
    <property type="protein sequence ID" value="GAL84674.1"/>
    <property type="molecule type" value="Genomic_DNA"/>
</dbReference>
<dbReference type="RefSeq" id="WP_156140445.1">
    <property type="nucleotide sequence ID" value="NZ_BBLT01000003.1"/>
</dbReference>